<evidence type="ECO:0000256" key="3">
    <source>
        <dbReference type="ARBA" id="ARBA00022989"/>
    </source>
</evidence>
<evidence type="ECO:0000256" key="4">
    <source>
        <dbReference type="ARBA" id="ARBA00023136"/>
    </source>
</evidence>
<reference evidence="8" key="1">
    <citation type="journal article" date="2021" name="Nat. Commun.">
        <title>Genetic determinants of endophytism in the Arabidopsis root mycobiome.</title>
        <authorList>
            <person name="Mesny F."/>
            <person name="Miyauchi S."/>
            <person name="Thiergart T."/>
            <person name="Pickel B."/>
            <person name="Atanasova L."/>
            <person name="Karlsson M."/>
            <person name="Huettel B."/>
            <person name="Barry K.W."/>
            <person name="Haridas S."/>
            <person name="Chen C."/>
            <person name="Bauer D."/>
            <person name="Andreopoulos W."/>
            <person name="Pangilinan J."/>
            <person name="LaButti K."/>
            <person name="Riley R."/>
            <person name="Lipzen A."/>
            <person name="Clum A."/>
            <person name="Drula E."/>
            <person name="Henrissat B."/>
            <person name="Kohler A."/>
            <person name="Grigoriev I.V."/>
            <person name="Martin F.M."/>
            <person name="Hacquard S."/>
        </authorList>
    </citation>
    <scope>NUCLEOTIDE SEQUENCE</scope>
    <source>
        <strain evidence="8">MPI-CAGE-CH-0235</strain>
    </source>
</reference>
<sequence length="382" mass="42075">MTYANTTGTGNAEILDTGIARIAVNAVVVTCVMTALALALAFTRFSIRMKAGWGVDDTILAVSLIFLIVQLVAQFFLAFWAGEGWLMQDMIVYPERITRTLQLIFWPSFSYGTVTALIKTSILLSYRRIFGHMKRIRIAIWILLVASWAWCLSNIFGMAFQCTPVRKAWHPEVPGTCIDLIAFLWGNSVSNFVIDWLILGVPIGPVLKLQLPTSKKVLVGGAFLCGSLACIASTIRAAHTGDFDPMDLGRSVYDASIWIYIEPPMGIISSCLPFLSSIWGARAMKGVKYIRNRVTTHRGESKGDSSGASNNGSRFVALDSAHGESGPHWEDQNHLDSRMIRKTTTTMVHGQEANDSLEMRPYEVTVNGTVKTAKTESQNSLV</sequence>
<dbReference type="AlphaFoldDB" id="A0A8K0SI81"/>
<dbReference type="InterPro" id="IPR049326">
    <property type="entry name" value="Rhodopsin_dom_fungi"/>
</dbReference>
<feature type="transmembrane region" description="Helical" evidence="6">
    <location>
        <begin position="101"/>
        <end position="126"/>
    </location>
</feature>
<feature type="transmembrane region" description="Helical" evidence="6">
    <location>
        <begin position="180"/>
        <end position="205"/>
    </location>
</feature>
<evidence type="ECO:0000313" key="9">
    <source>
        <dbReference type="Proteomes" id="UP000813444"/>
    </source>
</evidence>
<keyword evidence="3 6" id="KW-1133">Transmembrane helix</keyword>
<dbReference type="GO" id="GO:0016020">
    <property type="term" value="C:membrane"/>
    <property type="evidence" value="ECO:0007669"/>
    <property type="project" value="UniProtKB-SubCell"/>
</dbReference>
<organism evidence="8 9">
    <name type="scientific">Stachybotrys elegans</name>
    <dbReference type="NCBI Taxonomy" id="80388"/>
    <lineage>
        <taxon>Eukaryota</taxon>
        <taxon>Fungi</taxon>
        <taxon>Dikarya</taxon>
        <taxon>Ascomycota</taxon>
        <taxon>Pezizomycotina</taxon>
        <taxon>Sordariomycetes</taxon>
        <taxon>Hypocreomycetidae</taxon>
        <taxon>Hypocreales</taxon>
        <taxon>Stachybotryaceae</taxon>
        <taxon>Stachybotrys</taxon>
    </lineage>
</organism>
<evidence type="ECO:0000256" key="6">
    <source>
        <dbReference type="SAM" id="Phobius"/>
    </source>
</evidence>
<evidence type="ECO:0000256" key="1">
    <source>
        <dbReference type="ARBA" id="ARBA00004141"/>
    </source>
</evidence>
<dbReference type="PANTHER" id="PTHR33048">
    <property type="entry name" value="PTH11-LIKE INTEGRAL MEMBRANE PROTEIN (AFU_ORTHOLOGUE AFUA_5G11245)"/>
    <property type="match status" value="1"/>
</dbReference>
<evidence type="ECO:0000256" key="5">
    <source>
        <dbReference type="ARBA" id="ARBA00038359"/>
    </source>
</evidence>
<gene>
    <name evidence="8" type="ORF">B0I35DRAFT_439711</name>
</gene>
<dbReference type="OrthoDB" id="5391602at2759"/>
<evidence type="ECO:0000259" key="7">
    <source>
        <dbReference type="Pfam" id="PF20684"/>
    </source>
</evidence>
<keyword evidence="4 6" id="KW-0472">Membrane</keyword>
<feature type="domain" description="Rhodopsin" evidence="7">
    <location>
        <begin position="45"/>
        <end position="278"/>
    </location>
</feature>
<dbReference type="InterPro" id="IPR052337">
    <property type="entry name" value="SAT4-like"/>
</dbReference>
<keyword evidence="9" id="KW-1185">Reference proteome</keyword>
<name>A0A8K0SI81_9HYPO</name>
<feature type="transmembrane region" description="Helical" evidence="6">
    <location>
        <begin position="22"/>
        <end position="47"/>
    </location>
</feature>
<comment type="caution">
    <text evidence="8">The sequence shown here is derived from an EMBL/GenBank/DDBJ whole genome shotgun (WGS) entry which is preliminary data.</text>
</comment>
<evidence type="ECO:0000313" key="8">
    <source>
        <dbReference type="EMBL" id="KAH7310794.1"/>
    </source>
</evidence>
<dbReference type="PANTHER" id="PTHR33048:SF47">
    <property type="entry name" value="INTEGRAL MEMBRANE PROTEIN-RELATED"/>
    <property type="match status" value="1"/>
</dbReference>
<feature type="transmembrane region" description="Helical" evidence="6">
    <location>
        <begin position="138"/>
        <end position="160"/>
    </location>
</feature>
<keyword evidence="2 6" id="KW-0812">Transmembrane</keyword>
<evidence type="ECO:0000256" key="2">
    <source>
        <dbReference type="ARBA" id="ARBA00022692"/>
    </source>
</evidence>
<protein>
    <recommendedName>
        <fullName evidence="7">Rhodopsin domain-containing protein</fullName>
    </recommendedName>
</protein>
<comment type="subcellular location">
    <subcellularLocation>
        <location evidence="1">Membrane</location>
        <topology evidence="1">Multi-pass membrane protein</topology>
    </subcellularLocation>
</comment>
<feature type="transmembrane region" description="Helical" evidence="6">
    <location>
        <begin position="257"/>
        <end position="281"/>
    </location>
</feature>
<accession>A0A8K0SI81</accession>
<dbReference type="Proteomes" id="UP000813444">
    <property type="component" value="Unassembled WGS sequence"/>
</dbReference>
<dbReference type="Pfam" id="PF20684">
    <property type="entry name" value="Fung_rhodopsin"/>
    <property type="match status" value="1"/>
</dbReference>
<feature type="transmembrane region" description="Helical" evidence="6">
    <location>
        <begin position="59"/>
        <end position="81"/>
    </location>
</feature>
<proteinExistence type="inferred from homology"/>
<feature type="transmembrane region" description="Helical" evidence="6">
    <location>
        <begin position="217"/>
        <end position="237"/>
    </location>
</feature>
<comment type="similarity">
    <text evidence="5">Belongs to the SAT4 family.</text>
</comment>
<dbReference type="EMBL" id="JAGPNK010000012">
    <property type="protein sequence ID" value="KAH7310794.1"/>
    <property type="molecule type" value="Genomic_DNA"/>
</dbReference>